<keyword evidence="1" id="KW-0732">Signal</keyword>
<feature type="signal peptide" evidence="1">
    <location>
        <begin position="1"/>
        <end position="22"/>
    </location>
</feature>
<name>A0AA39YI71_9PEZI</name>
<gene>
    <name evidence="3" type="ORF">B0T16DRAFT_110417</name>
</gene>
<dbReference type="CDD" id="cd00882">
    <property type="entry name" value="Ras_like_GTPase"/>
    <property type="match status" value="1"/>
</dbReference>
<dbReference type="Pfam" id="PF01926">
    <property type="entry name" value="MMR_HSR1"/>
    <property type="match status" value="1"/>
</dbReference>
<dbReference type="AlphaFoldDB" id="A0AA39YI71"/>
<dbReference type="GO" id="GO:0005525">
    <property type="term" value="F:GTP binding"/>
    <property type="evidence" value="ECO:0007669"/>
    <property type="project" value="InterPro"/>
</dbReference>
<proteinExistence type="predicted"/>
<keyword evidence="3" id="KW-0378">Hydrolase</keyword>
<dbReference type="GO" id="GO:0016787">
    <property type="term" value="F:hydrolase activity"/>
    <property type="evidence" value="ECO:0007669"/>
    <property type="project" value="UniProtKB-KW"/>
</dbReference>
<dbReference type="InterPro" id="IPR006073">
    <property type="entry name" value="GTP-bd"/>
</dbReference>
<keyword evidence="4" id="KW-1185">Reference proteome</keyword>
<feature type="domain" description="G" evidence="2">
    <location>
        <begin position="41"/>
        <end position="119"/>
    </location>
</feature>
<dbReference type="Gene3D" id="3.40.50.300">
    <property type="entry name" value="P-loop containing nucleotide triphosphate hydrolases"/>
    <property type="match status" value="1"/>
</dbReference>
<evidence type="ECO:0000313" key="3">
    <source>
        <dbReference type="EMBL" id="KAK0653043.1"/>
    </source>
</evidence>
<feature type="chain" id="PRO_5041311801" evidence="1">
    <location>
        <begin position="23"/>
        <end position="272"/>
    </location>
</feature>
<accession>A0AA39YI71</accession>
<comment type="caution">
    <text evidence="3">The sequence shown here is derived from an EMBL/GenBank/DDBJ whole genome shotgun (WGS) entry which is preliminary data.</text>
</comment>
<dbReference type="EMBL" id="JAULSV010000002">
    <property type="protein sequence ID" value="KAK0653043.1"/>
    <property type="molecule type" value="Genomic_DNA"/>
</dbReference>
<evidence type="ECO:0000313" key="4">
    <source>
        <dbReference type="Proteomes" id="UP001174936"/>
    </source>
</evidence>
<protein>
    <submittedName>
        <fullName evidence="3">P-loop containing nucleoside triphosphate hydrolase protein</fullName>
    </submittedName>
</protein>
<dbReference type="InterPro" id="IPR027417">
    <property type="entry name" value="P-loop_NTPase"/>
</dbReference>
<sequence>MPVSHRIPAIILLPLIHLSIDSNNFPPWSSFSEKNRMPVLIVLFGPSGSGKSQFVKHVTGQAVNTGVAGGAKPCTTECKRYDITLKGEDFIIIDTPGFEDSPPGSIKPLVKIARTLQAIGSSEITGAVYFHRITDGRLTGSLRSNLEIFRQICGEDFFPRVAFATTMWDIVGQKASTRYENINQELGRRYLRFGETGPEIFKCSNNEASCRRVLDHFSNFASTAEGKTPAQLLLLKELSSKSVTESSVRKTSAGREAMRKTGGNRGGLCVIL</sequence>
<dbReference type="SUPFAM" id="SSF52540">
    <property type="entry name" value="P-loop containing nucleoside triphosphate hydrolases"/>
    <property type="match status" value="1"/>
</dbReference>
<dbReference type="Proteomes" id="UP001174936">
    <property type="component" value="Unassembled WGS sequence"/>
</dbReference>
<organism evidence="3 4">
    <name type="scientific">Cercophora newfieldiana</name>
    <dbReference type="NCBI Taxonomy" id="92897"/>
    <lineage>
        <taxon>Eukaryota</taxon>
        <taxon>Fungi</taxon>
        <taxon>Dikarya</taxon>
        <taxon>Ascomycota</taxon>
        <taxon>Pezizomycotina</taxon>
        <taxon>Sordariomycetes</taxon>
        <taxon>Sordariomycetidae</taxon>
        <taxon>Sordariales</taxon>
        <taxon>Lasiosphaeriaceae</taxon>
        <taxon>Cercophora</taxon>
    </lineage>
</organism>
<evidence type="ECO:0000256" key="1">
    <source>
        <dbReference type="SAM" id="SignalP"/>
    </source>
</evidence>
<reference evidence="3" key="1">
    <citation type="submission" date="2023-06" db="EMBL/GenBank/DDBJ databases">
        <title>Genome-scale phylogeny and comparative genomics of the fungal order Sordariales.</title>
        <authorList>
            <consortium name="Lawrence Berkeley National Laboratory"/>
            <person name="Hensen N."/>
            <person name="Bonometti L."/>
            <person name="Westerberg I."/>
            <person name="Brannstrom I.O."/>
            <person name="Guillou S."/>
            <person name="Cros-Aarteil S."/>
            <person name="Calhoun S."/>
            <person name="Haridas S."/>
            <person name="Kuo A."/>
            <person name="Mondo S."/>
            <person name="Pangilinan J."/>
            <person name="Riley R."/>
            <person name="Labutti K."/>
            <person name="Andreopoulos B."/>
            <person name="Lipzen A."/>
            <person name="Chen C."/>
            <person name="Yanf M."/>
            <person name="Daum C."/>
            <person name="Ng V."/>
            <person name="Clum A."/>
            <person name="Steindorff A."/>
            <person name="Ohm R."/>
            <person name="Martin F."/>
            <person name="Silar P."/>
            <person name="Natvig D."/>
            <person name="Lalanne C."/>
            <person name="Gautier V."/>
            <person name="Ament-Velasquez S.L."/>
            <person name="Kruys A."/>
            <person name="Hutchinson M.I."/>
            <person name="Powell A.J."/>
            <person name="Barry K."/>
            <person name="Miller A.N."/>
            <person name="Grigoriev I.V."/>
            <person name="Debuchy R."/>
            <person name="Gladieux P."/>
            <person name="Thoren M.H."/>
            <person name="Johannesson H."/>
        </authorList>
    </citation>
    <scope>NUCLEOTIDE SEQUENCE</scope>
    <source>
        <strain evidence="3">SMH2532-1</strain>
    </source>
</reference>
<evidence type="ECO:0000259" key="2">
    <source>
        <dbReference type="Pfam" id="PF01926"/>
    </source>
</evidence>